<sequence>MNKLQQSFRRKKDVYVPEASRPHQGQTDEGVRTGKCSFPVKYLGHVEVDESRGMHICEDAVKRLKAERKFFKGFFGKTGKKAVKAVLVLDEKTKDLIVDQTIEKVSFCVPDRNFYRAFSYICRDGTTRRWICHCLMAVKDTGERLNHAVGCAFAQKQEKEYGVTATFDASQTTFTREGSFRVTTATEQAEREEIMKQIQDVKKVETDKTVVGSSVAPGNTASSPSSPTSPTLDAIALLEMNNPHLPSTMQRKTDFPIKNAVPEVEGEAESISSLCSQITNVFSTPSEDPLSSAPMTKPVTVVASQSPAFQANGTDSAFHVLAAKPVHTALAPVAMPVLETNPWAHAPDANKEIAAIHPGTEWGQSSGAASPGLFHGGHRRTPSEADRWLEEQPQVSAAPLQPVLQPPPPTAISQPAPPFQGNAFLTSQPVPVGVVPTLQPTFVPTQSYPVANGMSYPAPNVPMVGITLSQMVANVFGTAGHPQATHPHPSPSLVKQQTFPQYETSSATTSLFFKPPAQHLNGSAAFNGVDDGRLASGDKHTEVPAGTCPVDPFEAQWAALESKSKQCTNPSPTNPFSSDLQKTFETEL</sequence>
<comment type="function">
    <text evidence="3">Plays a role in the process of neurogenesis.</text>
</comment>
<dbReference type="PROSITE" id="PS01179">
    <property type="entry name" value="PID"/>
    <property type="match status" value="1"/>
</dbReference>
<reference evidence="6" key="2">
    <citation type="submission" date="2025-08" db="UniProtKB">
        <authorList>
            <consortium name="Ensembl"/>
        </authorList>
    </citation>
    <scope>IDENTIFICATION</scope>
</reference>
<dbReference type="InterPro" id="IPR016698">
    <property type="entry name" value="Numb/numb-like"/>
</dbReference>
<evidence type="ECO:0000259" key="5">
    <source>
        <dbReference type="PROSITE" id="PS01179"/>
    </source>
</evidence>
<dbReference type="SMART" id="SM00462">
    <property type="entry name" value="PTB"/>
    <property type="match status" value="1"/>
</dbReference>
<dbReference type="PIRSF" id="PIRSF017607">
    <property type="entry name" value="Numb/numb-like"/>
    <property type="match status" value="1"/>
</dbReference>
<feature type="domain" description="PID" evidence="5">
    <location>
        <begin position="36"/>
        <end position="153"/>
    </location>
</feature>
<feature type="region of interest" description="Disordered" evidence="4">
    <location>
        <begin position="563"/>
        <end position="588"/>
    </location>
</feature>
<dbReference type="AlphaFoldDB" id="A0A287D1E9"/>
<reference evidence="7" key="1">
    <citation type="submission" date="2011-11" db="EMBL/GenBank/DDBJ databases">
        <title>The Draft Genome of Spermophilus tridecemlineatus.</title>
        <authorList>
            <consortium name="The Broad Institute Genome Assembly &amp; Analysis Group"/>
            <consortium name="Computational R&amp;D Group"/>
            <consortium name="and Sequencing Platform"/>
            <person name="Di Palma F."/>
            <person name="Alfoldi J."/>
            <person name="Johnson J."/>
            <person name="Berlin A."/>
            <person name="Gnerre S."/>
            <person name="Jaffe D."/>
            <person name="MacCallum I."/>
            <person name="Young S."/>
            <person name="Walker B.J."/>
            <person name="Lindblad-Toh K."/>
        </authorList>
    </citation>
    <scope>NUCLEOTIDE SEQUENCE [LARGE SCALE GENOMIC DNA]</scope>
</reference>
<keyword evidence="1 3" id="KW-0217">Developmental protein</keyword>
<name>A0A287D1E9_ICTTR</name>
<dbReference type="Gene3D" id="2.30.29.30">
    <property type="entry name" value="Pleckstrin-homology domain (PH domain)/Phosphotyrosine-binding domain (PTB)"/>
    <property type="match status" value="1"/>
</dbReference>
<accession>A0A287D1E9</accession>
<dbReference type="STRING" id="43179.ENSSTOP00000027359"/>
<keyword evidence="7" id="KW-1185">Reference proteome</keyword>
<comment type="subcellular location">
    <subcellularLocation>
        <location evidence="3">Cell membrane</location>
        <topology evidence="3">Peripheral membrane protein</topology>
        <orientation evidence="3">Cytoplasmic side</orientation>
    </subcellularLocation>
</comment>
<feature type="region of interest" description="Disordered" evidence="4">
    <location>
        <begin position="206"/>
        <end position="231"/>
    </location>
</feature>
<feature type="compositionally biased region" description="Low complexity" evidence="4">
    <location>
        <begin position="220"/>
        <end position="231"/>
    </location>
</feature>
<evidence type="ECO:0000256" key="2">
    <source>
        <dbReference type="ARBA" id="ARBA00022553"/>
    </source>
</evidence>
<keyword evidence="3" id="KW-0472">Membrane</keyword>
<dbReference type="Ensembl" id="ENSSTOT00000042399.1">
    <property type="protein sequence ID" value="ENSSTOP00000027359.1"/>
    <property type="gene ID" value="ENSSTOG00000030490.1"/>
</dbReference>
<evidence type="ECO:0000256" key="3">
    <source>
        <dbReference type="PIRNR" id="PIRNR017607"/>
    </source>
</evidence>
<evidence type="ECO:0000313" key="7">
    <source>
        <dbReference type="Proteomes" id="UP000005215"/>
    </source>
</evidence>
<dbReference type="EMBL" id="AGTP01087654">
    <property type="status" value="NOT_ANNOTATED_CDS"/>
    <property type="molecule type" value="Genomic_DNA"/>
</dbReference>
<evidence type="ECO:0000256" key="4">
    <source>
        <dbReference type="SAM" id="MobiDB-lite"/>
    </source>
</evidence>
<proteinExistence type="predicted"/>
<protein>
    <recommendedName>
        <fullName evidence="3">Protein numb homolog</fullName>
    </recommendedName>
</protein>
<feature type="region of interest" description="Disordered" evidence="4">
    <location>
        <begin position="1"/>
        <end position="32"/>
    </location>
</feature>
<dbReference type="InterPro" id="IPR006020">
    <property type="entry name" value="PTB/PI_dom"/>
</dbReference>
<reference evidence="6" key="3">
    <citation type="submission" date="2025-09" db="UniProtKB">
        <authorList>
            <consortium name="Ensembl"/>
        </authorList>
    </citation>
    <scope>IDENTIFICATION</scope>
</reference>
<dbReference type="PANTHER" id="PTHR47368:SF5">
    <property type="entry name" value="PROTEIN NUMB HOMOLOG"/>
    <property type="match status" value="1"/>
</dbReference>
<dbReference type="GO" id="GO:0050769">
    <property type="term" value="P:positive regulation of neurogenesis"/>
    <property type="evidence" value="ECO:0007669"/>
    <property type="project" value="UniProtKB-UniRule"/>
</dbReference>
<dbReference type="InterPro" id="IPR011993">
    <property type="entry name" value="PH-like_dom_sf"/>
</dbReference>
<dbReference type="GO" id="GO:0031410">
    <property type="term" value="C:cytoplasmic vesicle"/>
    <property type="evidence" value="ECO:0007669"/>
    <property type="project" value="TreeGrafter"/>
</dbReference>
<dbReference type="GO" id="GO:0007399">
    <property type="term" value="P:nervous system development"/>
    <property type="evidence" value="ECO:0007669"/>
    <property type="project" value="UniProtKB-KW"/>
</dbReference>
<dbReference type="PANTHER" id="PTHR47368">
    <property type="entry name" value="NUMB"/>
    <property type="match status" value="1"/>
</dbReference>
<dbReference type="GO" id="GO:0016323">
    <property type="term" value="C:basolateral plasma membrane"/>
    <property type="evidence" value="ECO:0007669"/>
    <property type="project" value="TreeGrafter"/>
</dbReference>
<dbReference type="Proteomes" id="UP000005215">
    <property type="component" value="Unassembled WGS sequence"/>
</dbReference>
<feature type="region of interest" description="Disordered" evidence="4">
    <location>
        <begin position="479"/>
        <end position="500"/>
    </location>
</feature>
<organism evidence="6 7">
    <name type="scientific">Ictidomys tridecemlineatus</name>
    <name type="common">Thirteen-lined ground squirrel</name>
    <name type="synonym">Spermophilus tridecemlineatus</name>
    <dbReference type="NCBI Taxonomy" id="43179"/>
    <lineage>
        <taxon>Eukaryota</taxon>
        <taxon>Metazoa</taxon>
        <taxon>Chordata</taxon>
        <taxon>Craniata</taxon>
        <taxon>Vertebrata</taxon>
        <taxon>Euteleostomi</taxon>
        <taxon>Mammalia</taxon>
        <taxon>Eutheria</taxon>
        <taxon>Euarchontoglires</taxon>
        <taxon>Glires</taxon>
        <taxon>Rodentia</taxon>
        <taxon>Sciuromorpha</taxon>
        <taxon>Sciuridae</taxon>
        <taxon>Xerinae</taxon>
        <taxon>Marmotini</taxon>
        <taxon>Ictidomys</taxon>
    </lineage>
</organism>
<dbReference type="Pfam" id="PF00640">
    <property type="entry name" value="PID"/>
    <property type="match status" value="1"/>
</dbReference>
<feature type="compositionally biased region" description="Polar residues" evidence="4">
    <location>
        <begin position="565"/>
        <end position="581"/>
    </location>
</feature>
<keyword evidence="3" id="KW-0524">Neurogenesis</keyword>
<evidence type="ECO:0000256" key="1">
    <source>
        <dbReference type="ARBA" id="ARBA00022473"/>
    </source>
</evidence>
<dbReference type="GeneTree" id="ENSGT00940000156005"/>
<dbReference type="CDD" id="cd01268">
    <property type="entry name" value="PTB_Numb"/>
    <property type="match status" value="1"/>
</dbReference>
<dbReference type="InParanoid" id="A0A287D1E9"/>
<evidence type="ECO:0000313" key="6">
    <source>
        <dbReference type="Ensembl" id="ENSSTOP00000027359.1"/>
    </source>
</evidence>
<keyword evidence="2" id="KW-0597">Phosphoprotein</keyword>
<dbReference type="SUPFAM" id="SSF50729">
    <property type="entry name" value="PH domain-like"/>
    <property type="match status" value="1"/>
</dbReference>